<comment type="caution">
    <text evidence="3">The sequence shown here is derived from an EMBL/GenBank/DDBJ whole genome shotgun (WGS) entry which is preliminary data.</text>
</comment>
<dbReference type="Gene3D" id="3.90.320.10">
    <property type="match status" value="1"/>
</dbReference>
<dbReference type="Pfam" id="PF12705">
    <property type="entry name" value="PDDEXK_1"/>
    <property type="match status" value="1"/>
</dbReference>
<evidence type="ECO:0000313" key="3">
    <source>
        <dbReference type="EMBL" id="MDM4018778.1"/>
    </source>
</evidence>
<dbReference type="SUPFAM" id="SSF52540">
    <property type="entry name" value="P-loop containing nucleoside triphosphate hydrolases"/>
    <property type="match status" value="1"/>
</dbReference>
<evidence type="ECO:0000256" key="1">
    <source>
        <dbReference type="SAM" id="MobiDB-lite"/>
    </source>
</evidence>
<name>A0ABT7PQK0_9BACT</name>
<accession>A0ABT7PQK0</accession>
<organism evidence="3 4">
    <name type="scientific">Roseiconus lacunae</name>
    <dbReference type="NCBI Taxonomy" id="2605694"/>
    <lineage>
        <taxon>Bacteria</taxon>
        <taxon>Pseudomonadati</taxon>
        <taxon>Planctomycetota</taxon>
        <taxon>Planctomycetia</taxon>
        <taxon>Pirellulales</taxon>
        <taxon>Pirellulaceae</taxon>
        <taxon>Roseiconus</taxon>
    </lineage>
</organism>
<dbReference type="EMBL" id="JASZZN010000026">
    <property type="protein sequence ID" value="MDM4018778.1"/>
    <property type="molecule type" value="Genomic_DNA"/>
</dbReference>
<evidence type="ECO:0000313" key="4">
    <source>
        <dbReference type="Proteomes" id="UP001239462"/>
    </source>
</evidence>
<gene>
    <name evidence="3" type="ORF">QTN89_25215</name>
</gene>
<feature type="domain" description="PD-(D/E)XK endonuclease-like" evidence="2">
    <location>
        <begin position="717"/>
        <end position="973"/>
    </location>
</feature>
<protein>
    <submittedName>
        <fullName evidence="3">PD-(D/E)XK nuclease family protein</fullName>
    </submittedName>
</protein>
<dbReference type="RefSeq" id="WP_289166699.1">
    <property type="nucleotide sequence ID" value="NZ_JASZZN010000026.1"/>
</dbReference>
<dbReference type="InterPro" id="IPR038726">
    <property type="entry name" value="PDDEXK_AddAB-type"/>
</dbReference>
<feature type="region of interest" description="Disordered" evidence="1">
    <location>
        <begin position="486"/>
        <end position="509"/>
    </location>
</feature>
<evidence type="ECO:0000259" key="2">
    <source>
        <dbReference type="Pfam" id="PF12705"/>
    </source>
</evidence>
<proteinExistence type="predicted"/>
<feature type="compositionally biased region" description="Polar residues" evidence="1">
    <location>
        <begin position="497"/>
        <end position="509"/>
    </location>
</feature>
<reference evidence="3 4" key="1">
    <citation type="submission" date="2023-06" db="EMBL/GenBank/DDBJ databases">
        <title>Roseiconus lacunae JC819 isolated from Gulf of Mannar region, Tamil Nadu.</title>
        <authorList>
            <person name="Pk S."/>
            <person name="Ch S."/>
            <person name="Ch V.R."/>
        </authorList>
    </citation>
    <scope>NUCLEOTIDE SEQUENCE [LARGE SCALE GENOMIC DNA]</scope>
    <source>
        <strain evidence="3 4">JC819</strain>
    </source>
</reference>
<dbReference type="InterPro" id="IPR027417">
    <property type="entry name" value="P-loop_NTPase"/>
</dbReference>
<dbReference type="InterPro" id="IPR011604">
    <property type="entry name" value="PDDEXK-like_dom_sf"/>
</dbReference>
<dbReference type="InterPro" id="IPR011335">
    <property type="entry name" value="Restrct_endonuc-II-like"/>
</dbReference>
<sequence length="1007" mass="112750">MELFQDLLFQKFFLGWESPLPVTAVDWLVERFGKGDVLDLRSCLCVLPTTQSARQIERRLAHRAGELSLQYSPPITLTAGELPERMYRPEKPIAIEFEQTLAWARTLKKQPDDRLRPLMPTLPEADSLAPWLEIAGTLRRLSSDLASHDVTFEQVLGKVQTAAETRRWELLKSLYEGYLSELSQAGLSDPFEQRRRAIEKKQVRSEKSICLIGTSDLNESIAAMVNEVAGEVFVLVAAPQSREGSFDHLGRLRTDAFLNDELPLNDEQLISCGDISDQAVIAAAIVSDFSQRLDSSQITVGLTDESQLAPVEMELEDRGLPGHRYAGWTVAQTAPGKLIALLARLVTRPTWDSLAAFVRHSDAHRWIQSQLSKGHLSKPDVDFLGDFDRLLADHFPINLADPLPALALKHHRIAVEVRELVCQWIASFLPADFLTTTEAEPPKGLARKNLKKRSGDKQPISKWSRLLLQWLATSYHTIELETLVEGEETSEAEEAANQKNAVRSSEATSATLTEQAAAKVGELLARFAELNGRLDVEETASMALETLNSRLAELRVGIERPANADHNRGDQRKDISLHGWLDLSLDDAPAMVVVGFNHPFVPGAVTSDPFLPGALRSELRMADNDRRYARDVYAMHLMLQSRSDIRFIVGSNAADRSPTPPSRLLSAASADSIARRVRTLLHDRLPTPESDFGSAKPLDATHLPMPSIETDGCPIESMSVTAFKSYLECPFRFYLRHVLGLKPLDDSAGELAANQFGDLVHGALENFGESDDKTLTSSKRIYDALLHHLDDYAVKRYGSNVRSAVQMQIRQAQQRLRFVAEAQAERIDQGWQIHATEASVDPSMGAAIEVDGRKMGLKGRFDRIDYHPDKDCWAILDYKTHGSPPEKKHLRNARDGDDAEWIDLQLPLYREMIPYLGIEVPRDEVQLGYFNVSDKKEETRINLANFTTGQLDVASELIRECIRRIFACDFAPTEDLVQYDDYEMILQTGVPTRMLTQMDLAEDEVNA</sequence>
<dbReference type="Proteomes" id="UP001239462">
    <property type="component" value="Unassembled WGS sequence"/>
</dbReference>
<dbReference type="SUPFAM" id="SSF52980">
    <property type="entry name" value="Restriction endonuclease-like"/>
    <property type="match status" value="1"/>
</dbReference>
<keyword evidence="4" id="KW-1185">Reference proteome</keyword>